<reference evidence="4 5" key="1">
    <citation type="journal article" date="2014" name="Int. J. Syst. Evol. Microbiol.">
        <title>Complete genome sequence of Corynebacterium casei LMG S-19264T (=DSM 44701T), isolated from a smear-ripened cheese.</title>
        <authorList>
            <consortium name="US DOE Joint Genome Institute (JGI-PGF)"/>
            <person name="Walter F."/>
            <person name="Albersmeier A."/>
            <person name="Kalinowski J."/>
            <person name="Ruckert C."/>
        </authorList>
    </citation>
    <scope>NUCLEOTIDE SEQUENCE [LARGE SCALE GENOMIC DNA]</scope>
    <source>
        <strain evidence="4 5">KCTC 19473</strain>
    </source>
</reference>
<evidence type="ECO:0000256" key="3">
    <source>
        <dbReference type="SAM" id="MobiDB-lite"/>
    </source>
</evidence>
<proteinExistence type="predicted"/>
<dbReference type="PROSITE" id="PS50935">
    <property type="entry name" value="SSB"/>
    <property type="match status" value="1"/>
</dbReference>
<protein>
    <recommendedName>
        <fullName evidence="6">Single-stranded DNA-binding protein</fullName>
    </recommendedName>
</protein>
<organism evidence="4 5">
    <name type="scientific">Nocardiopsis kunsanensis</name>
    <dbReference type="NCBI Taxonomy" id="141693"/>
    <lineage>
        <taxon>Bacteria</taxon>
        <taxon>Bacillati</taxon>
        <taxon>Actinomycetota</taxon>
        <taxon>Actinomycetes</taxon>
        <taxon>Streptosporangiales</taxon>
        <taxon>Nocardiopsidaceae</taxon>
        <taxon>Nocardiopsis</taxon>
    </lineage>
</organism>
<evidence type="ECO:0008006" key="6">
    <source>
        <dbReference type="Google" id="ProtNLM"/>
    </source>
</evidence>
<dbReference type="InterPro" id="IPR012340">
    <property type="entry name" value="NA-bd_OB-fold"/>
</dbReference>
<evidence type="ECO:0000256" key="2">
    <source>
        <dbReference type="PROSITE-ProRule" id="PRU00252"/>
    </source>
</evidence>
<dbReference type="Pfam" id="PF00436">
    <property type="entry name" value="SSB"/>
    <property type="match status" value="1"/>
</dbReference>
<keyword evidence="5" id="KW-1185">Reference proteome</keyword>
<gene>
    <name evidence="4" type="ORF">GCM10007147_40370</name>
</gene>
<evidence type="ECO:0000313" key="4">
    <source>
        <dbReference type="EMBL" id="GHD34626.1"/>
    </source>
</evidence>
<name>A0A919CKT8_9ACTN</name>
<dbReference type="EMBL" id="BMXL01000031">
    <property type="protein sequence ID" value="GHD34626.1"/>
    <property type="molecule type" value="Genomic_DNA"/>
</dbReference>
<evidence type="ECO:0000313" key="5">
    <source>
        <dbReference type="Proteomes" id="UP000654947"/>
    </source>
</evidence>
<dbReference type="GO" id="GO:0003697">
    <property type="term" value="F:single-stranded DNA binding"/>
    <property type="evidence" value="ECO:0007669"/>
    <property type="project" value="InterPro"/>
</dbReference>
<keyword evidence="1 2" id="KW-0238">DNA-binding</keyword>
<comment type="caution">
    <text evidence="4">The sequence shown here is derived from an EMBL/GenBank/DDBJ whole genome shotgun (WGS) entry which is preliminary data.</text>
</comment>
<dbReference type="Gene3D" id="2.40.50.140">
    <property type="entry name" value="Nucleic acid-binding proteins"/>
    <property type="match status" value="1"/>
</dbReference>
<dbReference type="SUPFAM" id="SSF50249">
    <property type="entry name" value="Nucleic acid-binding proteins"/>
    <property type="match status" value="1"/>
</dbReference>
<dbReference type="InterPro" id="IPR000424">
    <property type="entry name" value="Primosome_PriB/ssb"/>
</dbReference>
<accession>A0A919CKT8</accession>
<dbReference type="AlphaFoldDB" id="A0A919CKT8"/>
<sequence length="205" mass="22105">MSCRSTPGPFSGPAALTHPAPPPLSGRSRQGGVARPVDGAAETHRAARPVGSAEPRATGRTPKEQPPEGVEGSGTVPGAEESTRVGDTGAVSQAEHHNEVVVAGRITAEPRFRELPSGDHLATWRICVARHPSTRFRGRRVDSITCVSFDKDLHEHVRGWRLGDVVDVHGALRRRTWRGVDGPRSVCEVEAVSVRFVRGRRKEEG</sequence>
<dbReference type="Proteomes" id="UP000654947">
    <property type="component" value="Unassembled WGS sequence"/>
</dbReference>
<evidence type="ECO:0000256" key="1">
    <source>
        <dbReference type="ARBA" id="ARBA00023125"/>
    </source>
</evidence>
<feature type="region of interest" description="Disordered" evidence="3">
    <location>
        <begin position="1"/>
        <end position="102"/>
    </location>
</feature>